<comment type="subcellular location">
    <subcellularLocation>
        <location evidence="1 7">Secreted</location>
    </subcellularLocation>
</comment>
<accession>A0A9D3PC13</accession>
<dbReference type="GO" id="GO:0005179">
    <property type="term" value="F:hormone activity"/>
    <property type="evidence" value="ECO:0007669"/>
    <property type="project" value="InterPro"/>
</dbReference>
<sequence>MNVSQLMVCGLLMTLLSFSIEANPLIPTEQKSLRSLLGDELSEYLASGERERSLESARSRLLRELRLGIRSKGMLSRFMNDQPGSRKQKPGVKKGAAPPARGGCFGHKLDRISTLSGMGC</sequence>
<evidence type="ECO:0000256" key="7">
    <source>
        <dbReference type="RuleBase" id="RU003686"/>
    </source>
</evidence>
<proteinExistence type="inferred from homology"/>
<dbReference type="InterPro" id="IPR000663">
    <property type="entry name" value="Natr_peptide"/>
</dbReference>
<keyword evidence="4" id="KW-0165">Cleavage on pair of basic residues</keyword>
<comment type="caution">
    <text evidence="10">The sequence shown here is derived from an EMBL/GenBank/DDBJ whole genome shotgun (WGS) entry which is preliminary data.</text>
</comment>
<feature type="signal peptide" evidence="9">
    <location>
        <begin position="1"/>
        <end position="22"/>
    </location>
</feature>
<dbReference type="Proteomes" id="UP001046870">
    <property type="component" value="Chromosome 22"/>
</dbReference>
<evidence type="ECO:0000256" key="2">
    <source>
        <dbReference type="ARBA" id="ARBA00009041"/>
    </source>
</evidence>
<evidence type="ECO:0000313" key="11">
    <source>
        <dbReference type="Proteomes" id="UP001046870"/>
    </source>
</evidence>
<feature type="chain" id="PRO_5038887849" description="C-type natriuretic peptide" evidence="9">
    <location>
        <begin position="23"/>
        <end position="120"/>
    </location>
</feature>
<gene>
    <name evidence="10" type="ORF">MATL_G00240190</name>
</gene>
<name>A0A9D3PC13_MEGAT</name>
<comment type="similarity">
    <text evidence="2 7">Belongs to the natriuretic peptide family.</text>
</comment>
<evidence type="ECO:0000256" key="9">
    <source>
        <dbReference type="SAM" id="SignalP"/>
    </source>
</evidence>
<organism evidence="10 11">
    <name type="scientific">Megalops atlanticus</name>
    <name type="common">Tarpon</name>
    <name type="synonym">Clupea gigantea</name>
    <dbReference type="NCBI Taxonomy" id="7932"/>
    <lineage>
        <taxon>Eukaryota</taxon>
        <taxon>Metazoa</taxon>
        <taxon>Chordata</taxon>
        <taxon>Craniata</taxon>
        <taxon>Vertebrata</taxon>
        <taxon>Euteleostomi</taxon>
        <taxon>Actinopterygii</taxon>
        <taxon>Neopterygii</taxon>
        <taxon>Teleostei</taxon>
        <taxon>Elopiformes</taxon>
        <taxon>Megalopidae</taxon>
        <taxon>Megalops</taxon>
    </lineage>
</organism>
<dbReference type="GO" id="GO:0006182">
    <property type="term" value="P:cGMP biosynthetic process"/>
    <property type="evidence" value="ECO:0007669"/>
    <property type="project" value="TreeGrafter"/>
</dbReference>
<evidence type="ECO:0000256" key="4">
    <source>
        <dbReference type="ARBA" id="ARBA00022685"/>
    </source>
</evidence>
<keyword evidence="3" id="KW-0964">Secreted</keyword>
<evidence type="ECO:0000256" key="8">
    <source>
        <dbReference type="SAM" id="MobiDB-lite"/>
    </source>
</evidence>
<dbReference type="Pfam" id="PF00212">
    <property type="entry name" value="ANP"/>
    <property type="match status" value="1"/>
</dbReference>
<protein>
    <recommendedName>
        <fullName evidence="12">C-type natriuretic peptide</fullName>
    </recommendedName>
</protein>
<evidence type="ECO:0000256" key="1">
    <source>
        <dbReference type="ARBA" id="ARBA00004613"/>
    </source>
</evidence>
<dbReference type="InterPro" id="IPR030480">
    <property type="entry name" value="Natr_peptide_CS"/>
</dbReference>
<dbReference type="SMART" id="SM00183">
    <property type="entry name" value="NAT_PEP"/>
    <property type="match status" value="1"/>
</dbReference>
<evidence type="ECO:0000313" key="10">
    <source>
        <dbReference type="EMBL" id="KAG7456841.1"/>
    </source>
</evidence>
<keyword evidence="11" id="KW-1185">Reference proteome</keyword>
<dbReference type="PANTHER" id="PTHR12167:SF2">
    <property type="entry name" value="C-TYPE NATRIURETIC PEPTIDE"/>
    <property type="match status" value="1"/>
</dbReference>
<dbReference type="PROSITE" id="PS00263">
    <property type="entry name" value="NATRIURETIC_PEPTIDE"/>
    <property type="match status" value="1"/>
</dbReference>
<evidence type="ECO:0000256" key="5">
    <source>
        <dbReference type="ARBA" id="ARBA00022729"/>
    </source>
</evidence>
<evidence type="ECO:0008006" key="12">
    <source>
        <dbReference type="Google" id="ProtNLM"/>
    </source>
</evidence>
<dbReference type="GO" id="GO:0097746">
    <property type="term" value="P:blood vessel diameter maintenance"/>
    <property type="evidence" value="ECO:0007669"/>
    <property type="project" value="UniProtKB-KW"/>
</dbReference>
<evidence type="ECO:0000256" key="6">
    <source>
        <dbReference type="ARBA" id="ARBA00022858"/>
    </source>
</evidence>
<dbReference type="EMBL" id="JAFDVH010000022">
    <property type="protein sequence ID" value="KAG7456841.1"/>
    <property type="molecule type" value="Genomic_DNA"/>
</dbReference>
<reference evidence="10" key="1">
    <citation type="submission" date="2021-01" db="EMBL/GenBank/DDBJ databases">
        <authorList>
            <person name="Zahm M."/>
            <person name="Roques C."/>
            <person name="Cabau C."/>
            <person name="Klopp C."/>
            <person name="Donnadieu C."/>
            <person name="Jouanno E."/>
            <person name="Lampietro C."/>
            <person name="Louis A."/>
            <person name="Herpin A."/>
            <person name="Echchiki A."/>
            <person name="Berthelot C."/>
            <person name="Parey E."/>
            <person name="Roest-Crollius H."/>
            <person name="Braasch I."/>
            <person name="Postlethwait J."/>
            <person name="Bobe J."/>
            <person name="Montfort J."/>
            <person name="Bouchez O."/>
            <person name="Begum T."/>
            <person name="Mejri S."/>
            <person name="Adams A."/>
            <person name="Chen W.-J."/>
            <person name="Guiguen Y."/>
        </authorList>
    </citation>
    <scope>NUCLEOTIDE SEQUENCE</scope>
    <source>
        <strain evidence="10">YG-15Mar2019-1</strain>
        <tissue evidence="10">Brain</tissue>
    </source>
</reference>
<feature type="region of interest" description="Disordered" evidence="8">
    <location>
        <begin position="77"/>
        <end position="104"/>
    </location>
</feature>
<dbReference type="AlphaFoldDB" id="A0A9D3PC13"/>
<dbReference type="GO" id="GO:0005576">
    <property type="term" value="C:extracellular region"/>
    <property type="evidence" value="ECO:0007669"/>
    <property type="project" value="UniProtKB-SubCell"/>
</dbReference>
<keyword evidence="5 9" id="KW-0732">Signal</keyword>
<dbReference type="GO" id="GO:0007168">
    <property type="term" value="P:receptor guanylyl cyclase signaling pathway"/>
    <property type="evidence" value="ECO:0007669"/>
    <property type="project" value="TreeGrafter"/>
</dbReference>
<evidence type="ECO:0000256" key="3">
    <source>
        <dbReference type="ARBA" id="ARBA00022525"/>
    </source>
</evidence>
<keyword evidence="6 7" id="KW-0838">Vasoactive</keyword>
<dbReference type="PANTHER" id="PTHR12167">
    <property type="entry name" value="C-TYPE NATRIURETIC PEPTIDE"/>
    <property type="match status" value="1"/>
</dbReference>
<dbReference type="OrthoDB" id="8911465at2759"/>